<evidence type="ECO:0000259" key="6">
    <source>
        <dbReference type="PROSITE" id="PS50926"/>
    </source>
</evidence>
<evidence type="ECO:0000256" key="5">
    <source>
        <dbReference type="SAM" id="MobiDB-lite"/>
    </source>
</evidence>
<feature type="binding site" evidence="4">
    <location>
        <position position="292"/>
    </location>
    <ligand>
        <name>S-adenosyl-L-methionine</name>
        <dbReference type="ChEBI" id="CHEBI:59789"/>
    </ligand>
</feature>
<feature type="compositionally biased region" description="Basic residues" evidence="5">
    <location>
        <begin position="14"/>
        <end position="25"/>
    </location>
</feature>
<evidence type="ECO:0000256" key="1">
    <source>
        <dbReference type="ARBA" id="ARBA00022603"/>
    </source>
</evidence>
<reference evidence="7 8" key="1">
    <citation type="submission" date="2019-03" db="EMBL/GenBank/DDBJ databases">
        <authorList>
            <person name="Kim M.K.M."/>
        </authorList>
    </citation>
    <scope>NUCLEOTIDE SEQUENCE [LARGE SCALE GENOMIC DNA]</scope>
    <source>
        <strain evidence="7 8">18JY15-6</strain>
    </source>
</reference>
<dbReference type="Pfam" id="PF01938">
    <property type="entry name" value="TRAM"/>
    <property type="match status" value="1"/>
</dbReference>
<evidence type="ECO:0000313" key="7">
    <source>
        <dbReference type="EMBL" id="TCJ30852.1"/>
    </source>
</evidence>
<accession>A0A4V2NZY4</accession>
<organism evidence="7 8">
    <name type="scientific">Nocardioides jejuensis</name>
    <dbReference type="NCBI Taxonomy" id="2502782"/>
    <lineage>
        <taxon>Bacteria</taxon>
        <taxon>Bacillati</taxon>
        <taxon>Actinomycetota</taxon>
        <taxon>Actinomycetes</taxon>
        <taxon>Propionibacteriales</taxon>
        <taxon>Nocardioidaceae</taxon>
        <taxon>Nocardioides</taxon>
    </lineage>
</organism>
<dbReference type="InterPro" id="IPR002792">
    <property type="entry name" value="TRAM_dom"/>
</dbReference>
<name>A0A4V2NZY4_9ACTN</name>
<dbReference type="InterPro" id="IPR030391">
    <property type="entry name" value="MeTrfase_TrmA_CS"/>
</dbReference>
<dbReference type="PROSITE" id="PS01231">
    <property type="entry name" value="TRMA_2"/>
    <property type="match status" value="1"/>
</dbReference>
<dbReference type="SUPFAM" id="SSF50249">
    <property type="entry name" value="Nucleic acid-binding proteins"/>
    <property type="match status" value="1"/>
</dbReference>
<keyword evidence="8" id="KW-1185">Reference proteome</keyword>
<feature type="region of interest" description="Disordered" evidence="5">
    <location>
        <begin position="1"/>
        <end position="26"/>
    </location>
</feature>
<dbReference type="AlphaFoldDB" id="A0A4V2NZY4"/>
<feature type="domain" description="TRAM" evidence="6">
    <location>
        <begin position="27"/>
        <end position="91"/>
    </location>
</feature>
<comment type="similarity">
    <text evidence="4">Belongs to the class I-like SAM-binding methyltransferase superfamily. RNA M5U methyltransferase family.</text>
</comment>
<dbReference type="PROSITE" id="PS51687">
    <property type="entry name" value="SAM_MT_RNA_M5U"/>
    <property type="match status" value="1"/>
</dbReference>
<dbReference type="GO" id="GO:0070041">
    <property type="term" value="F:rRNA (uridine-C5-)-methyltransferase activity"/>
    <property type="evidence" value="ECO:0007669"/>
    <property type="project" value="TreeGrafter"/>
</dbReference>
<evidence type="ECO:0000256" key="4">
    <source>
        <dbReference type="PROSITE-ProRule" id="PRU01024"/>
    </source>
</evidence>
<dbReference type="PROSITE" id="PS50926">
    <property type="entry name" value="TRAM"/>
    <property type="match status" value="1"/>
</dbReference>
<evidence type="ECO:0000256" key="2">
    <source>
        <dbReference type="ARBA" id="ARBA00022679"/>
    </source>
</evidence>
<evidence type="ECO:0000313" key="8">
    <source>
        <dbReference type="Proteomes" id="UP000295453"/>
    </source>
</evidence>
<keyword evidence="3 4" id="KW-0949">S-adenosyl-L-methionine</keyword>
<comment type="caution">
    <text evidence="7">The sequence shown here is derived from an EMBL/GenBank/DDBJ whole genome shotgun (WGS) entry which is preliminary data.</text>
</comment>
<evidence type="ECO:0000256" key="3">
    <source>
        <dbReference type="ARBA" id="ARBA00022691"/>
    </source>
</evidence>
<dbReference type="Proteomes" id="UP000295453">
    <property type="component" value="Unassembled WGS sequence"/>
</dbReference>
<dbReference type="Gene3D" id="2.40.50.140">
    <property type="entry name" value="Nucleic acid-binding proteins"/>
    <property type="match status" value="1"/>
</dbReference>
<dbReference type="GO" id="GO:0070475">
    <property type="term" value="P:rRNA base methylation"/>
    <property type="evidence" value="ECO:0007669"/>
    <property type="project" value="TreeGrafter"/>
</dbReference>
<keyword evidence="1 4" id="KW-0489">Methyltransferase</keyword>
<dbReference type="RefSeq" id="WP_131581492.1">
    <property type="nucleotide sequence ID" value="NZ_SJZJ01000002.1"/>
</dbReference>
<dbReference type="SUPFAM" id="SSF53335">
    <property type="entry name" value="S-adenosyl-L-methionine-dependent methyltransferases"/>
    <property type="match status" value="1"/>
</dbReference>
<dbReference type="PANTHER" id="PTHR11061:SF30">
    <property type="entry name" value="TRNA (URACIL(54)-C(5))-METHYLTRANSFERASE"/>
    <property type="match status" value="1"/>
</dbReference>
<sequence>MSGQQRPRNTQQRRSQRVNREKKARGASMVGTRFEVEVGNIAHGGFCIARVPVGDDTRVVFVRHSLPGETAVIEITEGTEGDRFWRADAVEILTASADRVEAPCAVAGPGLCGGCDFQHVKPAAQRALKTAVVREQLLRIAKLDPADPLVANLVVEDCSGGDRELKRGLRWRTRTTFVGLPGAPGRKGLRKYRSNDVIEVDDCLITAPATADDSGLVTRTVEASAGTRDFQVASDGFWQVHPNAPRVLVDAVLEQLQPQPGEKALDLYAGVGLFAAYLAEAVGDGGKVVAIEGDAAAVQNAKRNLGMWRHASAVAGGVAEVLKEEYDEPFDLVVLDPPREGAKQAVVAQIVDRAPRAVSYVACDPAALARDVALFAEMGYRLTALRAFDLFPMTHHVECVAQFTRRDVS</sequence>
<keyword evidence="2 4" id="KW-0808">Transferase</keyword>
<dbReference type="EMBL" id="SJZJ01000002">
    <property type="protein sequence ID" value="TCJ30852.1"/>
    <property type="molecule type" value="Genomic_DNA"/>
</dbReference>
<dbReference type="PANTHER" id="PTHR11061">
    <property type="entry name" value="RNA M5U METHYLTRANSFERASE"/>
    <property type="match status" value="1"/>
</dbReference>
<dbReference type="CDD" id="cd02440">
    <property type="entry name" value="AdoMet_MTases"/>
    <property type="match status" value="1"/>
</dbReference>
<feature type="binding site" evidence="4">
    <location>
        <position position="336"/>
    </location>
    <ligand>
        <name>S-adenosyl-L-methionine</name>
        <dbReference type="ChEBI" id="CHEBI:59789"/>
    </ligand>
</feature>
<dbReference type="Gene3D" id="3.40.50.150">
    <property type="entry name" value="Vaccinia Virus protein VP39"/>
    <property type="match status" value="1"/>
</dbReference>
<dbReference type="InterPro" id="IPR012340">
    <property type="entry name" value="NA-bd_OB-fold"/>
</dbReference>
<feature type="binding site" evidence="4">
    <location>
        <position position="239"/>
    </location>
    <ligand>
        <name>S-adenosyl-L-methionine</name>
        <dbReference type="ChEBI" id="CHEBI:59789"/>
    </ligand>
</feature>
<dbReference type="Pfam" id="PF05175">
    <property type="entry name" value="MTS"/>
    <property type="match status" value="1"/>
</dbReference>
<protein>
    <submittedName>
        <fullName evidence="7">Class I SAM-dependent RNA methyltransferase</fullName>
    </submittedName>
</protein>
<feature type="compositionally biased region" description="Polar residues" evidence="5">
    <location>
        <begin position="1"/>
        <end position="13"/>
    </location>
</feature>
<dbReference type="InterPro" id="IPR007848">
    <property type="entry name" value="Small_mtfrase_dom"/>
</dbReference>
<gene>
    <name evidence="7" type="ORF">EPD65_02100</name>
</gene>
<feature type="active site" description="Nucleophile" evidence="4">
    <location>
        <position position="363"/>
    </location>
</feature>
<dbReference type="InterPro" id="IPR010280">
    <property type="entry name" value="U5_MeTrfase_fam"/>
</dbReference>
<feature type="binding site" evidence="4">
    <location>
        <position position="268"/>
    </location>
    <ligand>
        <name>S-adenosyl-L-methionine</name>
        <dbReference type="ChEBI" id="CHEBI:59789"/>
    </ligand>
</feature>
<proteinExistence type="inferred from homology"/>
<dbReference type="OrthoDB" id="9804590at2"/>
<dbReference type="InterPro" id="IPR029063">
    <property type="entry name" value="SAM-dependent_MTases_sf"/>
</dbReference>